<organism evidence="1 2">
    <name type="scientific">Streptomyces shaanxiensis</name>
    <dbReference type="NCBI Taxonomy" id="653357"/>
    <lineage>
        <taxon>Bacteria</taxon>
        <taxon>Bacillati</taxon>
        <taxon>Actinomycetota</taxon>
        <taxon>Actinomycetes</taxon>
        <taxon>Kitasatosporales</taxon>
        <taxon>Streptomycetaceae</taxon>
        <taxon>Streptomyces</taxon>
    </lineage>
</organism>
<dbReference type="EMBL" id="BAAAZY010000033">
    <property type="protein sequence ID" value="GAA4088254.1"/>
    <property type="molecule type" value="Genomic_DNA"/>
</dbReference>
<reference evidence="2" key="1">
    <citation type="journal article" date="2019" name="Int. J. Syst. Evol. Microbiol.">
        <title>The Global Catalogue of Microorganisms (GCM) 10K type strain sequencing project: providing services to taxonomists for standard genome sequencing and annotation.</title>
        <authorList>
            <consortium name="The Broad Institute Genomics Platform"/>
            <consortium name="The Broad Institute Genome Sequencing Center for Infectious Disease"/>
            <person name="Wu L."/>
            <person name="Ma J."/>
        </authorList>
    </citation>
    <scope>NUCLEOTIDE SEQUENCE [LARGE SCALE GENOMIC DNA]</scope>
    <source>
        <strain evidence="2">JCM 16925</strain>
    </source>
</reference>
<evidence type="ECO:0000313" key="1">
    <source>
        <dbReference type="EMBL" id="GAA4088254.1"/>
    </source>
</evidence>
<sequence length="76" mass="8291">MRYRTATRNVCDWSRISGAGTVTDWWVSELPPSVGPDDHAMAGPGCLGVELPHRSDVFDEIHSVDLDAVLSSYNSS</sequence>
<dbReference type="Proteomes" id="UP001499984">
    <property type="component" value="Unassembled WGS sequence"/>
</dbReference>
<name>A0ABP7WI74_9ACTN</name>
<accession>A0ABP7WI74</accession>
<evidence type="ECO:0000313" key="2">
    <source>
        <dbReference type="Proteomes" id="UP001499984"/>
    </source>
</evidence>
<gene>
    <name evidence="1" type="ORF">GCM10022233_84170</name>
</gene>
<keyword evidence="2" id="KW-1185">Reference proteome</keyword>
<protein>
    <submittedName>
        <fullName evidence="1">Uncharacterized protein</fullName>
    </submittedName>
</protein>
<proteinExistence type="predicted"/>
<comment type="caution">
    <text evidence="1">The sequence shown here is derived from an EMBL/GenBank/DDBJ whole genome shotgun (WGS) entry which is preliminary data.</text>
</comment>